<keyword evidence="5 10" id="KW-0378">Hydrolase</keyword>
<protein>
    <submittedName>
        <fullName evidence="10">Exosortase A</fullName>
        <ecNumber evidence="10">3.4.22.-</ecNumber>
    </submittedName>
</protein>
<dbReference type="EMBL" id="WSES01000001">
    <property type="protein sequence ID" value="MVW58878.1"/>
    <property type="molecule type" value="Genomic_DNA"/>
</dbReference>
<dbReference type="InterPro" id="IPR013426">
    <property type="entry name" value="EpsH-like"/>
</dbReference>
<keyword evidence="2" id="KW-1003">Cell membrane</keyword>
<comment type="caution">
    <text evidence="10">The sequence shown here is derived from an EMBL/GenBank/DDBJ whole genome shotgun (WGS) entry which is preliminary data.</text>
</comment>
<dbReference type="Pfam" id="PF11984">
    <property type="entry name" value="DUF3485"/>
    <property type="match status" value="1"/>
</dbReference>
<dbReference type="InterPro" id="IPR017540">
    <property type="entry name" value="Exosortase-1"/>
</dbReference>
<feature type="domain" description="Methanolan biosynthesis EpsI" evidence="9">
    <location>
        <begin position="318"/>
        <end position="511"/>
    </location>
</feature>
<evidence type="ECO:0000313" key="11">
    <source>
        <dbReference type="Proteomes" id="UP000443353"/>
    </source>
</evidence>
<reference evidence="10 11" key="1">
    <citation type="submission" date="2019-12" db="EMBL/GenBank/DDBJ databases">
        <authorList>
            <person name="Li C."/>
            <person name="Zhao J."/>
        </authorList>
    </citation>
    <scope>NUCLEOTIDE SEQUENCE [LARGE SCALE GENOMIC DNA]</scope>
    <source>
        <strain evidence="10 11">NEAU-DD11</strain>
    </source>
</reference>
<dbReference type="Pfam" id="PF09721">
    <property type="entry name" value="Exosortase_EpsH"/>
    <property type="match status" value="1"/>
</dbReference>
<evidence type="ECO:0000256" key="7">
    <source>
        <dbReference type="ARBA" id="ARBA00023136"/>
    </source>
</evidence>
<dbReference type="InterPro" id="IPR014263">
    <property type="entry name" value="Methanolan_biosynth_EpsI"/>
</dbReference>
<feature type="transmembrane region" description="Helical" evidence="8">
    <location>
        <begin position="260"/>
        <end position="280"/>
    </location>
</feature>
<evidence type="ECO:0000256" key="4">
    <source>
        <dbReference type="ARBA" id="ARBA00022692"/>
    </source>
</evidence>
<keyword evidence="7 8" id="KW-0472">Membrane</keyword>
<keyword evidence="3" id="KW-0645">Protease</keyword>
<dbReference type="GO" id="GO:0008233">
    <property type="term" value="F:peptidase activity"/>
    <property type="evidence" value="ECO:0007669"/>
    <property type="project" value="UniProtKB-KW"/>
</dbReference>
<dbReference type="InterPro" id="IPR026392">
    <property type="entry name" value="Exo/Archaeosortase_dom"/>
</dbReference>
<sequence length="520" mass="56620">MFLKPPPGVINATSAPISRQGTALIVLALLAPFLLYLGTVRSIVSVWNSSETFAHGYVILPISLWLIWRRRENFSLYPPQPWPPALLLLGVLGAGWLAAQLGEVQVVSQYSFVAMFPVAALALFGPRLAGSLAFPLLFLLFAVPFGEIFVAPLIQFTADFTVWAVRATGIPVLRSGTRFELPTGSWSVVEACSGVRYLISSITLGCLYAYLTYRSMLRRALFIGLSVIVPIIANGLRAYMIVMIGHLSGMELATGVDHIIYGWLFFGLVMFVMFWIGSFWREDTVAAPASASATAATSASAPRAAGTPRRLPAMVIGVLLVCAFWPALALVGERANHNPAPVRLADVAVTAPAAADFADWKPFYMQPDARFHRAYQAGGVPVSLTVLYYRNQNPDKNLISSMNRLNGYEDAWHEVEGTSRAETVAGTPVTLHEGILRTPQSAIMVWSFKWVGGHYTGNDAVGKLWQAANKALLRGDDGAAVMLAVPYDNDKERARAALHRFLAEQGPALDQALNATRTRQ</sequence>
<feature type="transmembrane region" description="Helical" evidence="8">
    <location>
        <begin position="107"/>
        <end position="125"/>
    </location>
</feature>
<dbReference type="GO" id="GO:0005886">
    <property type="term" value="C:plasma membrane"/>
    <property type="evidence" value="ECO:0007669"/>
    <property type="project" value="UniProtKB-SubCell"/>
</dbReference>
<keyword evidence="6 8" id="KW-1133">Transmembrane helix</keyword>
<evidence type="ECO:0000256" key="2">
    <source>
        <dbReference type="ARBA" id="ARBA00022475"/>
    </source>
</evidence>
<evidence type="ECO:0000259" key="9">
    <source>
        <dbReference type="Pfam" id="PF11984"/>
    </source>
</evidence>
<gene>
    <name evidence="10" type="primary">xrtA</name>
    <name evidence="10" type="ORF">GPY61_02930</name>
</gene>
<feature type="transmembrane region" description="Helical" evidence="8">
    <location>
        <begin position="220"/>
        <end position="240"/>
    </location>
</feature>
<feature type="transmembrane region" description="Helical" evidence="8">
    <location>
        <begin position="311"/>
        <end position="331"/>
    </location>
</feature>
<comment type="subcellular location">
    <subcellularLocation>
        <location evidence="1">Cell membrane</location>
        <topology evidence="1">Multi-pass membrane protein</topology>
    </subcellularLocation>
</comment>
<dbReference type="NCBIfam" id="TIGR03109">
    <property type="entry name" value="exosort_XrtA"/>
    <property type="match status" value="1"/>
</dbReference>
<dbReference type="NCBIfam" id="TIGR02914">
    <property type="entry name" value="EpsI_fam"/>
    <property type="match status" value="1"/>
</dbReference>
<name>A0A7X3K5M2_9BURK</name>
<evidence type="ECO:0000256" key="8">
    <source>
        <dbReference type="SAM" id="Phobius"/>
    </source>
</evidence>
<dbReference type="NCBIfam" id="TIGR02602">
    <property type="entry name" value="8TM_EpsH"/>
    <property type="match status" value="1"/>
</dbReference>
<proteinExistence type="predicted"/>
<dbReference type="GO" id="GO:0006508">
    <property type="term" value="P:proteolysis"/>
    <property type="evidence" value="ECO:0007669"/>
    <property type="project" value="UniProtKB-KW"/>
</dbReference>
<dbReference type="NCBIfam" id="TIGR04178">
    <property type="entry name" value="exo_archaeo"/>
    <property type="match status" value="1"/>
</dbReference>
<organism evidence="10 11">
    <name type="scientific">Massilia cellulosiltytica</name>
    <dbReference type="NCBI Taxonomy" id="2683234"/>
    <lineage>
        <taxon>Bacteria</taxon>
        <taxon>Pseudomonadati</taxon>
        <taxon>Pseudomonadota</taxon>
        <taxon>Betaproteobacteria</taxon>
        <taxon>Burkholderiales</taxon>
        <taxon>Oxalobacteraceae</taxon>
        <taxon>Telluria group</taxon>
        <taxon>Massilia</taxon>
    </lineage>
</organism>
<dbReference type="AlphaFoldDB" id="A0A7X3K5M2"/>
<feature type="transmembrane region" description="Helical" evidence="8">
    <location>
        <begin position="132"/>
        <end position="154"/>
    </location>
</feature>
<dbReference type="InterPro" id="IPR019127">
    <property type="entry name" value="Exosortase"/>
</dbReference>
<accession>A0A7X3K5M2</accession>
<evidence type="ECO:0000256" key="6">
    <source>
        <dbReference type="ARBA" id="ARBA00022989"/>
    </source>
</evidence>
<evidence type="ECO:0000256" key="5">
    <source>
        <dbReference type="ARBA" id="ARBA00022801"/>
    </source>
</evidence>
<evidence type="ECO:0000256" key="3">
    <source>
        <dbReference type="ARBA" id="ARBA00022670"/>
    </source>
</evidence>
<keyword evidence="11" id="KW-1185">Reference proteome</keyword>
<evidence type="ECO:0000256" key="1">
    <source>
        <dbReference type="ARBA" id="ARBA00004651"/>
    </source>
</evidence>
<dbReference type="Proteomes" id="UP000443353">
    <property type="component" value="Unassembled WGS sequence"/>
</dbReference>
<feature type="transmembrane region" description="Helical" evidence="8">
    <location>
        <begin position="52"/>
        <end position="69"/>
    </location>
</feature>
<feature type="transmembrane region" description="Helical" evidence="8">
    <location>
        <begin position="81"/>
        <end position="101"/>
    </location>
</feature>
<feature type="transmembrane region" description="Helical" evidence="8">
    <location>
        <begin position="21"/>
        <end position="40"/>
    </location>
</feature>
<dbReference type="EC" id="3.4.22.-" evidence="10"/>
<keyword evidence="4 8" id="KW-0812">Transmembrane</keyword>
<dbReference type="RefSeq" id="WP_056134199.1">
    <property type="nucleotide sequence ID" value="NZ_WSES01000001.1"/>
</dbReference>
<evidence type="ECO:0000313" key="10">
    <source>
        <dbReference type="EMBL" id="MVW58878.1"/>
    </source>
</evidence>